<protein>
    <submittedName>
        <fullName evidence="2">Uncharacterized protein</fullName>
    </submittedName>
</protein>
<comment type="caution">
    <text evidence="2">The sequence shown here is derived from an EMBL/GenBank/DDBJ whole genome shotgun (WGS) entry which is preliminary data.</text>
</comment>
<reference evidence="2 3" key="1">
    <citation type="submission" date="2013-08" db="EMBL/GenBank/DDBJ databases">
        <title>Genome of Pontibacillus chungwhensis.</title>
        <authorList>
            <person name="Wang Q."/>
            <person name="Wang G."/>
        </authorList>
    </citation>
    <scope>NUCLEOTIDE SEQUENCE [LARGE SCALE GENOMIC DNA]</scope>
    <source>
        <strain evidence="2 3">BH030062</strain>
    </source>
</reference>
<dbReference type="STRING" id="1385513.N780_17605"/>
<evidence type="ECO:0000313" key="3">
    <source>
        <dbReference type="Proteomes" id="UP000030153"/>
    </source>
</evidence>
<sequence length="60" mass="6687">MAKKTKKNDAEQKHKKGFDPKKMDVEFGQEVAGEFGSAAANKAHKESAKRARKSKNPEQN</sequence>
<dbReference type="RefSeq" id="WP_036784131.1">
    <property type="nucleotide sequence ID" value="NZ_AVBG01000008.1"/>
</dbReference>
<accession>A0A0A2URZ4</accession>
<dbReference type="EMBL" id="AVBG01000008">
    <property type="protein sequence ID" value="KGP91072.1"/>
    <property type="molecule type" value="Genomic_DNA"/>
</dbReference>
<name>A0A0A2URZ4_9BACI</name>
<feature type="compositionally biased region" description="Basic and acidic residues" evidence="1">
    <location>
        <begin position="7"/>
        <end position="23"/>
    </location>
</feature>
<gene>
    <name evidence="2" type="ORF">N780_17605</name>
</gene>
<dbReference type="OrthoDB" id="2456303at2"/>
<organism evidence="2 3">
    <name type="scientific">Pontibacillus chungwhensis BH030062</name>
    <dbReference type="NCBI Taxonomy" id="1385513"/>
    <lineage>
        <taxon>Bacteria</taxon>
        <taxon>Bacillati</taxon>
        <taxon>Bacillota</taxon>
        <taxon>Bacilli</taxon>
        <taxon>Bacillales</taxon>
        <taxon>Bacillaceae</taxon>
        <taxon>Pontibacillus</taxon>
    </lineage>
</organism>
<evidence type="ECO:0000313" key="2">
    <source>
        <dbReference type="EMBL" id="KGP91072.1"/>
    </source>
</evidence>
<proteinExistence type="predicted"/>
<dbReference type="Proteomes" id="UP000030153">
    <property type="component" value="Unassembled WGS sequence"/>
</dbReference>
<dbReference type="eggNOG" id="ENOG5033E8T">
    <property type="taxonomic scope" value="Bacteria"/>
</dbReference>
<keyword evidence="3" id="KW-1185">Reference proteome</keyword>
<dbReference type="AlphaFoldDB" id="A0A0A2URZ4"/>
<evidence type="ECO:0000256" key="1">
    <source>
        <dbReference type="SAM" id="MobiDB-lite"/>
    </source>
</evidence>
<feature type="region of interest" description="Disordered" evidence="1">
    <location>
        <begin position="1"/>
        <end position="23"/>
    </location>
</feature>
<feature type="region of interest" description="Disordered" evidence="1">
    <location>
        <begin position="36"/>
        <end position="60"/>
    </location>
</feature>